<protein>
    <submittedName>
        <fullName evidence="1">Uncharacterized protein</fullName>
    </submittedName>
</protein>
<name>A0AA40G8X1_9HYME</name>
<reference evidence="1" key="1">
    <citation type="submission" date="2021-10" db="EMBL/GenBank/DDBJ databases">
        <title>Melipona bicolor Genome sequencing and assembly.</title>
        <authorList>
            <person name="Araujo N.S."/>
            <person name="Arias M.C."/>
        </authorList>
    </citation>
    <scope>NUCLEOTIDE SEQUENCE</scope>
    <source>
        <strain evidence="1">USP_2M_L1-L4_2017</strain>
        <tissue evidence="1">Whole body</tissue>
    </source>
</reference>
<comment type="caution">
    <text evidence="1">The sequence shown here is derived from an EMBL/GenBank/DDBJ whole genome shotgun (WGS) entry which is preliminary data.</text>
</comment>
<accession>A0AA40G8X1</accession>
<dbReference type="AlphaFoldDB" id="A0AA40G8X1"/>
<proteinExistence type="predicted"/>
<organism evidence="1 2">
    <name type="scientific">Melipona bicolor</name>
    <dbReference type="NCBI Taxonomy" id="60889"/>
    <lineage>
        <taxon>Eukaryota</taxon>
        <taxon>Metazoa</taxon>
        <taxon>Ecdysozoa</taxon>
        <taxon>Arthropoda</taxon>
        <taxon>Hexapoda</taxon>
        <taxon>Insecta</taxon>
        <taxon>Pterygota</taxon>
        <taxon>Neoptera</taxon>
        <taxon>Endopterygota</taxon>
        <taxon>Hymenoptera</taxon>
        <taxon>Apocrita</taxon>
        <taxon>Aculeata</taxon>
        <taxon>Apoidea</taxon>
        <taxon>Anthophila</taxon>
        <taxon>Apidae</taxon>
        <taxon>Melipona</taxon>
    </lineage>
</organism>
<sequence>MTRLYVENGRRLTRGGYLAHVRTDETVKTPYVWQIDELLPQADSDCAIKVHRDVRGNPIRVLMVLLNNPKEALDAITSALINGPITGGSKTAVWCNRRRRSIDVDKRFLRAYILSSATVPEEWVAGKEGLRNGEIERPEEIR</sequence>
<keyword evidence="2" id="KW-1185">Reference proteome</keyword>
<dbReference type="Proteomes" id="UP001177670">
    <property type="component" value="Unassembled WGS sequence"/>
</dbReference>
<dbReference type="EMBL" id="JAHYIQ010000004">
    <property type="protein sequence ID" value="KAK1132636.1"/>
    <property type="molecule type" value="Genomic_DNA"/>
</dbReference>
<gene>
    <name evidence="1" type="ORF">K0M31_014021</name>
</gene>
<evidence type="ECO:0000313" key="2">
    <source>
        <dbReference type="Proteomes" id="UP001177670"/>
    </source>
</evidence>
<evidence type="ECO:0000313" key="1">
    <source>
        <dbReference type="EMBL" id="KAK1132636.1"/>
    </source>
</evidence>